<sequence>MHDNWGKAFRKNTSGLVDEEHSRAEGAVTQRHEGFTAWKSTLAIVGVMIVFVTECDKQWVVMLSIDVKNAHKMAECTEIISALGMKCTPGNTMVILRL</sequence>
<dbReference type="Proteomes" id="UP001516400">
    <property type="component" value="Unassembled WGS sequence"/>
</dbReference>
<accession>A0ABD2P888</accession>
<dbReference type="AlphaFoldDB" id="A0ABD2P888"/>
<evidence type="ECO:0000313" key="2">
    <source>
        <dbReference type="Proteomes" id="UP001516400"/>
    </source>
</evidence>
<protein>
    <submittedName>
        <fullName evidence="1">Uncharacterized protein</fullName>
    </submittedName>
</protein>
<gene>
    <name evidence="1" type="ORF">HHI36_001554</name>
</gene>
<name>A0ABD2P888_9CUCU</name>
<keyword evidence="2" id="KW-1185">Reference proteome</keyword>
<comment type="caution">
    <text evidence="1">The sequence shown here is derived from an EMBL/GenBank/DDBJ whole genome shotgun (WGS) entry which is preliminary data.</text>
</comment>
<proteinExistence type="predicted"/>
<reference evidence="1 2" key="1">
    <citation type="journal article" date="2021" name="BMC Biol.">
        <title>Horizontally acquired antibacterial genes associated with adaptive radiation of ladybird beetles.</title>
        <authorList>
            <person name="Li H.S."/>
            <person name="Tang X.F."/>
            <person name="Huang Y.H."/>
            <person name="Xu Z.Y."/>
            <person name="Chen M.L."/>
            <person name="Du X.Y."/>
            <person name="Qiu B.Y."/>
            <person name="Chen P.T."/>
            <person name="Zhang W."/>
            <person name="Slipinski A."/>
            <person name="Escalona H.E."/>
            <person name="Waterhouse R.M."/>
            <person name="Zwick A."/>
            <person name="Pang H."/>
        </authorList>
    </citation>
    <scope>NUCLEOTIDE SEQUENCE [LARGE SCALE GENOMIC DNA]</scope>
    <source>
        <strain evidence="1">SYSU2018</strain>
    </source>
</reference>
<organism evidence="1 2">
    <name type="scientific">Cryptolaemus montrouzieri</name>
    <dbReference type="NCBI Taxonomy" id="559131"/>
    <lineage>
        <taxon>Eukaryota</taxon>
        <taxon>Metazoa</taxon>
        <taxon>Ecdysozoa</taxon>
        <taxon>Arthropoda</taxon>
        <taxon>Hexapoda</taxon>
        <taxon>Insecta</taxon>
        <taxon>Pterygota</taxon>
        <taxon>Neoptera</taxon>
        <taxon>Endopterygota</taxon>
        <taxon>Coleoptera</taxon>
        <taxon>Polyphaga</taxon>
        <taxon>Cucujiformia</taxon>
        <taxon>Coccinelloidea</taxon>
        <taxon>Coccinellidae</taxon>
        <taxon>Scymninae</taxon>
        <taxon>Scymnini</taxon>
        <taxon>Cryptolaemus</taxon>
    </lineage>
</organism>
<evidence type="ECO:0000313" key="1">
    <source>
        <dbReference type="EMBL" id="KAL3287065.1"/>
    </source>
</evidence>
<dbReference type="EMBL" id="JABFTP020000185">
    <property type="protein sequence ID" value="KAL3287065.1"/>
    <property type="molecule type" value="Genomic_DNA"/>
</dbReference>